<dbReference type="EMBL" id="MK416015">
    <property type="protein sequence ID" value="QBP07956.1"/>
    <property type="molecule type" value="Genomic_DNA"/>
</dbReference>
<dbReference type="InterPro" id="IPR004919">
    <property type="entry name" value="GmrSD_N"/>
</dbReference>
<reference evidence="2 3" key="1">
    <citation type="submission" date="2019-01" db="EMBL/GenBank/DDBJ databases">
        <authorList>
            <person name="Bleriot I."/>
            <person name="Guijarro P."/>
            <person name="Trastoy R."/>
            <person name="Blasco L."/>
            <person name="Fernandez-Garcia L."/>
            <person name="Ambroa A."/>
            <person name="Perez-Nadales E."/>
            <person name="Fernandez-Cuenca F."/>
            <person name="Torre-Cisneros J."/>
            <person name="Oteo J."/>
            <person name="Oliver A."/>
            <person name="Canton R."/>
            <person name="Kidd T."/>
            <person name="Navarro F."/>
            <person name="Miro E."/>
            <person name="Pascual A."/>
            <person name="Bou G."/>
            <person name="Martinez-Martinez L."/>
            <person name="Tomas M."/>
        </authorList>
    </citation>
    <scope>NUCLEOTIDE SEQUENCE [LARGE SCALE GENOMIC DNA]</scope>
</reference>
<dbReference type="RefSeq" id="YP_009882549.1">
    <property type="nucleotide sequence ID" value="NC_049450.1"/>
</dbReference>
<accession>A0A482IIV5</accession>
<feature type="domain" description="GmrSD restriction endonucleases N-terminal" evidence="1">
    <location>
        <begin position="52"/>
        <end position="206"/>
    </location>
</feature>
<protein>
    <recommendedName>
        <fullName evidence="1">GmrSD restriction endonucleases N-terminal domain-containing protein</fullName>
    </recommendedName>
</protein>
<sequence>MEEKHSLEENAIAVSESDDLEIIESNQDIISDDPVTKEDIENLVIYSRDWTIETIISQIESGNIDLNPAFQRRNVWENDKRSKLIESFIVGYPVPEVVLAEIPGKKKQYVVIDGKQRLLAIHGFFKPENKYWKGKAELKGLTIRKDLEGVSFDRLDGDDLRLLNNSDLRCTILSGYQTTAVLYDVFYRLNTGSVPLSMQELRNSLHKGDFSVFITEKTNSEIPLHAIMSLPGPDKRFKDIEVMLKFLALNFNKDKYNGNLKVFLDGFTEYANQSWSSNNKLITNACDEFDQACLLLIDIFNTPKLVGRKWVPIKDNWESRFNRSVFEVLVQYAFNIIKDGNSALFSGDNEKNDFIECIKQAFTGQEFAASVSTTTKTVEQHSIRFNVLFGILNSKFGLHYTLPQTIQ</sequence>
<dbReference type="PANTHER" id="PTHR39639:SF1">
    <property type="entry name" value="DUF262 DOMAIN-CONTAINING PROTEIN"/>
    <property type="match status" value="1"/>
</dbReference>
<dbReference type="PANTHER" id="PTHR39639">
    <property type="entry name" value="CHROMOSOME 16, WHOLE GENOME SHOTGUN SEQUENCE"/>
    <property type="match status" value="1"/>
</dbReference>
<evidence type="ECO:0000313" key="3">
    <source>
        <dbReference type="Proteomes" id="UP000295077"/>
    </source>
</evidence>
<dbReference type="KEGG" id="vg:55811850"/>
<name>A0A482IIV5_9CAUD</name>
<proteinExistence type="predicted"/>
<dbReference type="GeneID" id="55811850"/>
<keyword evidence="3" id="KW-1185">Reference proteome</keyword>
<organism evidence="2 3">
    <name type="scientific">Klebsiella phage ST16-OXA48phi5.4</name>
    <dbReference type="NCBI Taxonomy" id="2510483"/>
    <lineage>
        <taxon>Viruses</taxon>
        <taxon>Duplodnaviria</taxon>
        <taxon>Heunggongvirae</taxon>
        <taxon>Uroviricota</taxon>
        <taxon>Caudoviricetes</taxon>
        <taxon>Peduoviridae</taxon>
        <taxon>Reipivirus</taxon>
        <taxon>Reipivirus ST16OXA48phi54</taxon>
    </lineage>
</organism>
<dbReference type="Proteomes" id="UP000295077">
    <property type="component" value="Segment"/>
</dbReference>
<evidence type="ECO:0000259" key="1">
    <source>
        <dbReference type="Pfam" id="PF03235"/>
    </source>
</evidence>
<evidence type="ECO:0000313" key="2">
    <source>
        <dbReference type="EMBL" id="QBP07956.1"/>
    </source>
</evidence>
<dbReference type="Pfam" id="PF03235">
    <property type="entry name" value="GmrSD_N"/>
    <property type="match status" value="1"/>
</dbReference>